<dbReference type="Pfam" id="PF13247">
    <property type="entry name" value="Fer4_11"/>
    <property type="match status" value="1"/>
</dbReference>
<dbReference type="RefSeq" id="WP_168988100.1">
    <property type="nucleotide sequence ID" value="NZ_CAWPHM010000278.1"/>
</dbReference>
<evidence type="ECO:0000256" key="3">
    <source>
        <dbReference type="ARBA" id="ARBA00022723"/>
    </source>
</evidence>
<keyword evidence="3" id="KW-0479">Metal-binding</keyword>
<dbReference type="InterPro" id="IPR017900">
    <property type="entry name" value="4Fe4S_Fe_S_CS"/>
</dbReference>
<evidence type="ECO:0000256" key="2">
    <source>
        <dbReference type="ARBA" id="ARBA00022485"/>
    </source>
</evidence>
<dbReference type="InterPro" id="IPR017896">
    <property type="entry name" value="4Fe4S_Fe-S-bd"/>
</dbReference>
<feature type="domain" description="4Fe-4S ferredoxin-type" evidence="7">
    <location>
        <begin position="3"/>
        <end position="32"/>
    </location>
</feature>
<dbReference type="PANTHER" id="PTHR42859">
    <property type="entry name" value="OXIDOREDUCTASE"/>
    <property type="match status" value="1"/>
</dbReference>
<feature type="domain" description="4Fe-4S ferredoxin-type" evidence="7">
    <location>
        <begin position="44"/>
        <end position="75"/>
    </location>
</feature>
<organism evidence="8 9">
    <name type="scientific">Azoarcus taiwanensis</name>
    <dbReference type="NCBI Taxonomy" id="666964"/>
    <lineage>
        <taxon>Bacteria</taxon>
        <taxon>Pseudomonadati</taxon>
        <taxon>Pseudomonadota</taxon>
        <taxon>Betaproteobacteria</taxon>
        <taxon>Rhodocyclales</taxon>
        <taxon>Zoogloeaceae</taxon>
        <taxon>Azoarcus</taxon>
    </lineage>
</organism>
<dbReference type="PROSITE" id="PS51379">
    <property type="entry name" value="4FE4S_FER_2"/>
    <property type="match status" value="4"/>
</dbReference>
<keyword evidence="2" id="KW-0004">4Fe-4S</keyword>
<dbReference type="SUPFAM" id="SSF54862">
    <property type="entry name" value="4Fe-4S ferredoxins"/>
    <property type="match status" value="1"/>
</dbReference>
<dbReference type="GO" id="GO:0051539">
    <property type="term" value="F:4 iron, 4 sulfur cluster binding"/>
    <property type="evidence" value="ECO:0007669"/>
    <property type="project" value="UniProtKB-KW"/>
</dbReference>
<dbReference type="GO" id="GO:0046872">
    <property type="term" value="F:metal ion binding"/>
    <property type="evidence" value="ECO:0007669"/>
    <property type="project" value="UniProtKB-KW"/>
</dbReference>
<keyword evidence="1" id="KW-0813">Transport</keyword>
<accession>A0A972FDK7</accession>
<dbReference type="InterPro" id="IPR050294">
    <property type="entry name" value="RnfB_subfamily"/>
</dbReference>
<keyword evidence="9" id="KW-1185">Reference proteome</keyword>
<dbReference type="CDD" id="cd10550">
    <property type="entry name" value="DMSOR_beta_like"/>
    <property type="match status" value="1"/>
</dbReference>
<comment type="caution">
    <text evidence="8">The sequence shown here is derived from an EMBL/GenBank/DDBJ whole genome shotgun (WGS) entry which is preliminary data.</text>
</comment>
<keyword evidence="6" id="KW-0411">Iron-sulfur</keyword>
<evidence type="ECO:0000313" key="8">
    <source>
        <dbReference type="EMBL" id="NMG03347.1"/>
    </source>
</evidence>
<feature type="domain" description="4Fe-4S ferredoxin-type" evidence="7">
    <location>
        <begin position="77"/>
        <end position="106"/>
    </location>
</feature>
<dbReference type="AlphaFoldDB" id="A0A972FDK7"/>
<dbReference type="Gene3D" id="3.30.70.20">
    <property type="match status" value="2"/>
</dbReference>
<dbReference type="EMBL" id="WTVM01000052">
    <property type="protein sequence ID" value="NMG03347.1"/>
    <property type="molecule type" value="Genomic_DNA"/>
</dbReference>
<evidence type="ECO:0000259" key="7">
    <source>
        <dbReference type="PROSITE" id="PS51379"/>
    </source>
</evidence>
<dbReference type="PANTHER" id="PTHR42859:SF10">
    <property type="entry name" value="DIMETHYLSULFOXIDE REDUCTASE CHAIN B"/>
    <property type="match status" value="1"/>
</dbReference>
<feature type="domain" description="4Fe-4S ferredoxin-type" evidence="7">
    <location>
        <begin position="111"/>
        <end position="136"/>
    </location>
</feature>
<evidence type="ECO:0000256" key="1">
    <source>
        <dbReference type="ARBA" id="ARBA00022448"/>
    </source>
</evidence>
<dbReference type="PROSITE" id="PS00198">
    <property type="entry name" value="4FE4S_FER_1"/>
    <property type="match status" value="1"/>
</dbReference>
<evidence type="ECO:0000256" key="6">
    <source>
        <dbReference type="ARBA" id="ARBA00023014"/>
    </source>
</evidence>
<protein>
    <submittedName>
        <fullName evidence="8">4Fe-4S dicluster domain-containing protein</fullName>
    </submittedName>
</protein>
<dbReference type="Proteomes" id="UP000599523">
    <property type="component" value="Unassembled WGS sequence"/>
</dbReference>
<gene>
    <name evidence="8" type="ORF">GPA21_10215</name>
</gene>
<name>A0A972FDK7_9RHOO</name>
<reference evidence="8" key="1">
    <citation type="submission" date="2019-12" db="EMBL/GenBank/DDBJ databases">
        <title>Comparative genomics gives insights into the taxonomy of the Azoarcus-Aromatoleum group and reveals separate origins of nif in the plant-associated Azoarcus and non-plant-associated Aromatoleum sub-groups.</title>
        <authorList>
            <person name="Lafos M."/>
            <person name="Maluk M."/>
            <person name="Batista M."/>
            <person name="Junghare M."/>
            <person name="Carmona M."/>
            <person name="Faoro H."/>
            <person name="Cruz L.M."/>
            <person name="Battistoni F."/>
            <person name="De Souza E."/>
            <person name="Pedrosa F."/>
            <person name="Chen W.-M."/>
            <person name="Poole P.S."/>
            <person name="Dixon R.A."/>
            <person name="James E.K."/>
        </authorList>
    </citation>
    <scope>NUCLEOTIDE SEQUENCE</scope>
    <source>
        <strain evidence="8">NSC3</strain>
    </source>
</reference>
<keyword evidence="4" id="KW-0249">Electron transport</keyword>
<dbReference type="Pfam" id="PF12837">
    <property type="entry name" value="Fer4_6"/>
    <property type="match status" value="1"/>
</dbReference>
<keyword evidence="5" id="KW-0408">Iron</keyword>
<evidence type="ECO:0000256" key="4">
    <source>
        <dbReference type="ARBA" id="ARBA00022982"/>
    </source>
</evidence>
<sequence length="158" mass="17010">MWKSLVIDPAKCTGCLQCEMACSYEHTGVMNPANSLIKVFNFEHEGRKVPYTCTQCTEAWCLNACPVDAIRINKATGAKEVFADTCVGCKVCTIACPFGTINYNQVSGKVQKCDLCAGDPACAKACPTEAITYVDANWTGYDRMQAWAAKANTPATAA</sequence>
<evidence type="ECO:0000313" key="9">
    <source>
        <dbReference type="Proteomes" id="UP000599523"/>
    </source>
</evidence>
<evidence type="ECO:0000256" key="5">
    <source>
        <dbReference type="ARBA" id="ARBA00023004"/>
    </source>
</evidence>
<proteinExistence type="predicted"/>